<gene>
    <name evidence="7" type="ordered locus">MROS_0740</name>
</gene>
<dbReference type="InterPro" id="IPR051912">
    <property type="entry name" value="Alkylbase_DNA_Glycosylase/TA"/>
</dbReference>
<organism evidence="7 8">
    <name type="scientific">Melioribacter roseus (strain DSM 23840 / JCM 17771 / VKM B-2668 / P3M-2)</name>
    <dbReference type="NCBI Taxonomy" id="1191523"/>
    <lineage>
        <taxon>Bacteria</taxon>
        <taxon>Pseudomonadati</taxon>
        <taxon>Ignavibacteriota</taxon>
        <taxon>Ignavibacteria</taxon>
        <taxon>Ignavibacteriales</taxon>
        <taxon>Melioribacteraceae</taxon>
        <taxon>Melioribacter</taxon>
    </lineage>
</organism>
<dbReference type="Proteomes" id="UP000009011">
    <property type="component" value="Chromosome"/>
</dbReference>
<dbReference type="GO" id="GO:0008725">
    <property type="term" value="F:DNA-3-methyladenine glycosylase activity"/>
    <property type="evidence" value="ECO:0007669"/>
    <property type="project" value="TreeGrafter"/>
</dbReference>
<comment type="similarity">
    <text evidence="2">Belongs to the alkylbase DNA glycosidase AlkA family.</text>
</comment>
<keyword evidence="4" id="KW-0227">DNA damage</keyword>
<evidence type="ECO:0000256" key="2">
    <source>
        <dbReference type="ARBA" id="ARBA00010817"/>
    </source>
</evidence>
<keyword evidence="5" id="KW-0234">DNA repair</keyword>
<dbReference type="FunFam" id="1.10.340.30:FF:000004">
    <property type="entry name" value="DNA-3-methyladenine glycosylase II"/>
    <property type="match status" value="1"/>
</dbReference>
<dbReference type="Pfam" id="PF00730">
    <property type="entry name" value="HhH-GPD"/>
    <property type="match status" value="1"/>
</dbReference>
<dbReference type="KEGG" id="mro:MROS_0740"/>
<evidence type="ECO:0000256" key="4">
    <source>
        <dbReference type="ARBA" id="ARBA00022763"/>
    </source>
</evidence>
<dbReference type="InterPro" id="IPR011257">
    <property type="entry name" value="DNA_glycosylase"/>
</dbReference>
<evidence type="ECO:0000256" key="3">
    <source>
        <dbReference type="ARBA" id="ARBA00012000"/>
    </source>
</evidence>
<evidence type="ECO:0000256" key="1">
    <source>
        <dbReference type="ARBA" id="ARBA00000086"/>
    </source>
</evidence>
<dbReference type="Gene3D" id="1.10.340.30">
    <property type="entry name" value="Hypothetical protein, domain 2"/>
    <property type="match status" value="1"/>
</dbReference>
<dbReference type="PANTHER" id="PTHR43003">
    <property type="entry name" value="DNA-3-METHYLADENINE GLYCOSYLASE"/>
    <property type="match status" value="1"/>
</dbReference>
<dbReference type="RefSeq" id="WP_014855418.1">
    <property type="nucleotide sequence ID" value="NC_018178.1"/>
</dbReference>
<comment type="catalytic activity">
    <reaction evidence="1">
        <text>Hydrolysis of alkylated DNA, releasing 3-methyladenine, 3-methylguanine, 7-methylguanine and 7-methyladenine.</text>
        <dbReference type="EC" id="3.2.2.21"/>
    </reaction>
</comment>
<accession>I6YTY6</accession>
<dbReference type="eggNOG" id="COG0122">
    <property type="taxonomic scope" value="Bacteria"/>
</dbReference>
<dbReference type="OrthoDB" id="9785929at2"/>
<dbReference type="AlphaFoldDB" id="I6YTY6"/>
<dbReference type="HOGENOM" id="CLU_000445_72_5_10"/>
<feature type="domain" description="HhH-GPD" evidence="6">
    <location>
        <begin position="47"/>
        <end position="201"/>
    </location>
</feature>
<evidence type="ECO:0000256" key="5">
    <source>
        <dbReference type="ARBA" id="ARBA00023204"/>
    </source>
</evidence>
<dbReference type="GO" id="GO:0032131">
    <property type="term" value="F:alkylated DNA binding"/>
    <property type="evidence" value="ECO:0007669"/>
    <property type="project" value="TreeGrafter"/>
</dbReference>
<dbReference type="SUPFAM" id="SSF48150">
    <property type="entry name" value="DNA-glycosylase"/>
    <property type="match status" value="1"/>
</dbReference>
<reference evidence="7 8" key="1">
    <citation type="journal article" date="2013" name="PLoS ONE">
        <title>Genomic analysis of Melioribacter roseus, facultatively anaerobic organotrophic bacterium representing a novel deep lineage within Bacteriodetes/Chlorobi group.</title>
        <authorList>
            <person name="Kadnikov V.V."/>
            <person name="Mardanov A.V."/>
            <person name="Podosokorskaya O.A."/>
            <person name="Gavrilov S.N."/>
            <person name="Kublanov I.V."/>
            <person name="Beletsky A.V."/>
            <person name="Bonch-Osmolovskaya E.A."/>
            <person name="Ravin N.V."/>
        </authorList>
    </citation>
    <scope>NUCLEOTIDE SEQUENCE [LARGE SCALE GENOMIC DNA]</scope>
    <source>
        <strain evidence="8">JCM 17771 / P3M-2</strain>
    </source>
</reference>
<evidence type="ECO:0000313" key="8">
    <source>
        <dbReference type="Proteomes" id="UP000009011"/>
    </source>
</evidence>
<dbReference type="EC" id="3.2.2.21" evidence="3"/>
<dbReference type="SMART" id="SM00478">
    <property type="entry name" value="ENDO3c"/>
    <property type="match status" value="1"/>
</dbReference>
<dbReference type="STRING" id="1191523.MROS_0740"/>
<dbReference type="PANTHER" id="PTHR43003:SF5">
    <property type="entry name" value="DNA-3-METHYLADENINE GLYCOSYLASE"/>
    <property type="match status" value="1"/>
</dbReference>
<evidence type="ECO:0000313" key="7">
    <source>
        <dbReference type="EMBL" id="AFN73982.1"/>
    </source>
</evidence>
<dbReference type="PATRIC" id="fig|1191523.3.peg.774"/>
<dbReference type="InterPro" id="IPR003265">
    <property type="entry name" value="HhH-GPD_domain"/>
</dbReference>
<dbReference type="Gene3D" id="1.10.1670.40">
    <property type="match status" value="1"/>
</dbReference>
<dbReference type="GO" id="GO:0006285">
    <property type="term" value="P:base-excision repair, AP site formation"/>
    <property type="evidence" value="ECO:0007669"/>
    <property type="project" value="TreeGrafter"/>
</dbReference>
<dbReference type="GO" id="GO:0032993">
    <property type="term" value="C:protein-DNA complex"/>
    <property type="evidence" value="ECO:0007669"/>
    <property type="project" value="TreeGrafter"/>
</dbReference>
<dbReference type="GO" id="GO:0006307">
    <property type="term" value="P:DNA alkylation repair"/>
    <property type="evidence" value="ECO:0007669"/>
    <property type="project" value="TreeGrafter"/>
</dbReference>
<dbReference type="GO" id="GO:0043916">
    <property type="term" value="F:DNA-7-methylguanine glycosylase activity"/>
    <property type="evidence" value="ECO:0007669"/>
    <property type="project" value="TreeGrafter"/>
</dbReference>
<dbReference type="GO" id="GO:0005737">
    <property type="term" value="C:cytoplasm"/>
    <property type="evidence" value="ECO:0007669"/>
    <property type="project" value="TreeGrafter"/>
</dbReference>
<protein>
    <recommendedName>
        <fullName evidence="3">DNA-3-methyladenine glycosylase II</fullName>
        <ecNumber evidence="3">3.2.2.21</ecNumber>
    </recommendedName>
</protein>
<name>I6YTY6_MELRP</name>
<dbReference type="CDD" id="cd00056">
    <property type="entry name" value="ENDO3c"/>
    <property type="match status" value="1"/>
</dbReference>
<dbReference type="EMBL" id="CP003557">
    <property type="protein sequence ID" value="AFN73982.1"/>
    <property type="molecule type" value="Genomic_DNA"/>
</dbReference>
<sequence length="210" mass="23719">MKIIEIERALAHLSRNDKVLSTLIKNNGICNLPTHKKYFIALLRAIIGQQLSLKAADSINRKFLAYFDNSPDPDSILSAKDETLRSLGLSKAKVKYVKDLALKVKEGEVKLKNFSKKRDEEIIEELTKVKGVGVWTAQMFLIFTLGRPDVLPVDDLGIRKAIMLNYGLKNLPSGEEIKRLAKKNGWSPFSTIASLYLWKSLDTNFETILK</sequence>
<proteinExistence type="inferred from homology"/>
<evidence type="ECO:0000259" key="6">
    <source>
        <dbReference type="SMART" id="SM00478"/>
    </source>
</evidence>
<keyword evidence="8" id="KW-1185">Reference proteome</keyword>